<proteinExistence type="predicted"/>
<dbReference type="RefSeq" id="WP_151561507.1">
    <property type="nucleotide sequence ID" value="NZ_WBMT01000008.1"/>
</dbReference>
<name>A0A6H9Z1D4_9ACTN</name>
<organism evidence="2 3">
    <name type="scientific">Actinomadura rudentiformis</name>
    <dbReference type="NCBI Taxonomy" id="359158"/>
    <lineage>
        <taxon>Bacteria</taxon>
        <taxon>Bacillati</taxon>
        <taxon>Actinomycetota</taxon>
        <taxon>Actinomycetes</taxon>
        <taxon>Streptosporangiales</taxon>
        <taxon>Thermomonosporaceae</taxon>
        <taxon>Actinomadura</taxon>
    </lineage>
</organism>
<reference evidence="2 3" key="1">
    <citation type="submission" date="2019-09" db="EMBL/GenBank/DDBJ databases">
        <title>Actinomadura physcomitrii sp. nov., a novel actinomycete isolated from moss [Physcomitrium sphaericum (Ludw) Fuernr].</title>
        <authorList>
            <person name="Zhuang X."/>
            <person name="Liu C."/>
        </authorList>
    </citation>
    <scope>NUCLEOTIDE SEQUENCE [LARGE SCALE GENOMIC DNA]</scope>
    <source>
        <strain evidence="2 3">HMC1</strain>
    </source>
</reference>
<comment type="caution">
    <text evidence="2">The sequence shown here is derived from an EMBL/GenBank/DDBJ whole genome shotgun (WGS) entry which is preliminary data.</text>
</comment>
<dbReference type="AlphaFoldDB" id="A0A6H9Z1D4"/>
<evidence type="ECO:0000313" key="3">
    <source>
        <dbReference type="Proteomes" id="UP000468735"/>
    </source>
</evidence>
<sequence length="135" mass="14555">MALGDQIGHDTGQITGTRILPGEPGEPKVEVSFEARGHLLGEEVTDMGTYVSRRQPDGSLYGEGQGLSMTASGETALWKGSGVGKLLRNGASSWRGAIYYQTESDKLSRLNGTACVFEHEADESGKVESKTYEWK</sequence>
<evidence type="ECO:0000313" key="2">
    <source>
        <dbReference type="EMBL" id="KAB2347884.1"/>
    </source>
</evidence>
<dbReference type="Proteomes" id="UP000468735">
    <property type="component" value="Unassembled WGS sequence"/>
</dbReference>
<accession>A0A6H9Z1D4</accession>
<gene>
    <name evidence="2" type="ORF">F8566_18560</name>
</gene>
<dbReference type="OrthoDB" id="119145at2"/>
<protein>
    <recommendedName>
        <fullName evidence="4">DUF3224 domain-containing protein</fullName>
    </recommendedName>
</protein>
<feature type="region of interest" description="Disordered" evidence="1">
    <location>
        <begin position="1"/>
        <end position="27"/>
    </location>
</feature>
<evidence type="ECO:0000256" key="1">
    <source>
        <dbReference type="SAM" id="MobiDB-lite"/>
    </source>
</evidence>
<keyword evidence="3" id="KW-1185">Reference proteome</keyword>
<evidence type="ECO:0008006" key="4">
    <source>
        <dbReference type="Google" id="ProtNLM"/>
    </source>
</evidence>
<dbReference type="EMBL" id="WBMT01000008">
    <property type="protein sequence ID" value="KAB2347884.1"/>
    <property type="molecule type" value="Genomic_DNA"/>
</dbReference>